<proteinExistence type="predicted"/>
<reference evidence="3" key="1">
    <citation type="journal article" date="2017" name="Genome Biol. Evol.">
        <title>The complete genome sequence of the phytopathogenic fungus Sclerotinia sclerotiorum reveals insights into the genome architecture of broad host range pathogens.</title>
        <authorList>
            <person name="Derbyshire M."/>
            <person name="Denton-Giles M."/>
            <person name="Hegedus D."/>
            <person name="Seifbarghy S."/>
            <person name="Rollins J."/>
            <person name="van Kan J."/>
            <person name="Seidl M.F."/>
            <person name="Faino L."/>
            <person name="Mbengue M."/>
            <person name="Navaud O."/>
            <person name="Raffaele S."/>
            <person name="Hammond-Kosack K."/>
            <person name="Heard S."/>
            <person name="Oliver R."/>
        </authorList>
    </citation>
    <scope>NUCLEOTIDE SEQUENCE [LARGE SCALE GENOMIC DNA]</scope>
    <source>
        <strain evidence="3">ATCC 18683 / 1980 / Ss-1</strain>
    </source>
</reference>
<dbReference type="EMBL" id="CP017826">
    <property type="protein sequence ID" value="APA14563.1"/>
    <property type="molecule type" value="Genomic_DNA"/>
</dbReference>
<keyword evidence="1" id="KW-0812">Transmembrane</keyword>
<keyword evidence="1" id="KW-1133">Transmembrane helix</keyword>
<dbReference type="Proteomes" id="UP000177798">
    <property type="component" value="Chromosome 13"/>
</dbReference>
<feature type="transmembrane region" description="Helical" evidence="1">
    <location>
        <begin position="42"/>
        <end position="69"/>
    </location>
</feature>
<protein>
    <submittedName>
        <fullName evidence="2">Uncharacterized protein</fullName>
    </submittedName>
</protein>
<dbReference type="OrthoDB" id="434972at2759"/>
<evidence type="ECO:0000313" key="3">
    <source>
        <dbReference type="Proteomes" id="UP000177798"/>
    </source>
</evidence>
<dbReference type="VEuPathDB" id="FungiDB:sscle_13g093330"/>
<organism evidence="2 3">
    <name type="scientific">Sclerotinia sclerotiorum (strain ATCC 18683 / 1980 / Ss-1)</name>
    <name type="common">White mold</name>
    <name type="synonym">Whetzelinia sclerotiorum</name>
    <dbReference type="NCBI Taxonomy" id="665079"/>
    <lineage>
        <taxon>Eukaryota</taxon>
        <taxon>Fungi</taxon>
        <taxon>Dikarya</taxon>
        <taxon>Ascomycota</taxon>
        <taxon>Pezizomycotina</taxon>
        <taxon>Leotiomycetes</taxon>
        <taxon>Helotiales</taxon>
        <taxon>Sclerotiniaceae</taxon>
        <taxon>Sclerotinia</taxon>
    </lineage>
</organism>
<name>A0A1D9QIW2_SCLS1</name>
<feature type="transmembrane region" description="Helical" evidence="1">
    <location>
        <begin position="81"/>
        <end position="100"/>
    </location>
</feature>
<evidence type="ECO:0000256" key="1">
    <source>
        <dbReference type="SAM" id="Phobius"/>
    </source>
</evidence>
<evidence type="ECO:0000313" key="2">
    <source>
        <dbReference type="EMBL" id="APA14563.1"/>
    </source>
</evidence>
<accession>A0A1D9QIW2</accession>
<gene>
    <name evidence="2" type="ORF">sscle_13g093330</name>
</gene>
<keyword evidence="1" id="KW-0472">Membrane</keyword>
<sequence length="108" mass="12455">MTTRHVQDLKDMLGDRCRGRETAPLLLGDYVTRWRLAVSISLWSPICALFWSAWVAATPAIILGTYVALRCALRSGKAEDKWTWQVLCWWMALLSFIPLVNHHQSWLL</sequence>
<dbReference type="AlphaFoldDB" id="A0A1D9QIW2"/>